<dbReference type="EMBL" id="CAJNOH010000152">
    <property type="protein sequence ID" value="CAF0910631.1"/>
    <property type="molecule type" value="Genomic_DNA"/>
</dbReference>
<evidence type="ECO:0000259" key="2">
    <source>
        <dbReference type="Pfam" id="PF13676"/>
    </source>
</evidence>
<dbReference type="GO" id="GO:0007165">
    <property type="term" value="P:signal transduction"/>
    <property type="evidence" value="ECO:0007669"/>
    <property type="project" value="InterPro"/>
</dbReference>
<dbReference type="Proteomes" id="UP000663854">
    <property type="component" value="Unassembled WGS sequence"/>
</dbReference>
<protein>
    <recommendedName>
        <fullName evidence="2">TIR domain-containing protein</fullName>
    </recommendedName>
</protein>
<feature type="region of interest" description="Disordered" evidence="1">
    <location>
        <begin position="937"/>
        <end position="962"/>
    </location>
</feature>
<dbReference type="PANTHER" id="PTHR46270">
    <property type="entry name" value="ARMADILLO-TYPE FOLD-RELATED"/>
    <property type="match status" value="1"/>
</dbReference>
<feature type="domain" description="TIR" evidence="2">
    <location>
        <begin position="593"/>
        <end position="701"/>
    </location>
</feature>
<evidence type="ECO:0000313" key="4">
    <source>
        <dbReference type="EMBL" id="CAF0924912.1"/>
    </source>
</evidence>
<reference evidence="3" key="1">
    <citation type="submission" date="2021-02" db="EMBL/GenBank/DDBJ databases">
        <authorList>
            <person name="Nowell W R."/>
        </authorList>
    </citation>
    <scope>NUCLEOTIDE SEQUENCE</scope>
</reference>
<name>A0A814A8T8_9BILA</name>
<proteinExistence type="predicted"/>
<sequence>MVKQLENEHNTTSPPLLVAAHCSTIRRKANRIDEQELTAMLNDLFRELYFNSINPTIYLKSLYEVLHALNSTSISSLISLHSHTFFLLIRNTIQTLLQKLYTTYQLNDQEISVLRNCILLLENLVEDIDDVSKILPWITDKAFIDASAICLYQINKILNMNNSHRVIKLVVHLINMFARIQECLSWDLHQSLFVRLLQPTIDCLTSTTYVQLFKDLKPDSTSLTELQKLFLIKCPYFLETYNGPHMEKSIEQVLKTMLPRYVSILDKNIKQIKKWHGPMMRSIRHLLTTLIFAEGYFTVYLSNGSLGSLINHLLYLISEPTLIKKLHNTPENQETLLIDAALRVFSVLIYEPDALDYIKICKSARIFRALTSISSESIVLNAYMMLASTIDKNDIKELNIDLSQLTFNILNLLYNAVESQNKTNLNDQVNTGNINRNIIQLAQILKSLIQYEQVKNEILKQNALRFLIQCSQKFTGLTKEFFLECLWKLSSNEQVVQEMSQNSKFILSLKDIPKPIISDTQENNSLLHSHSFNRRRRNNTVISSDDIANNEIYKMANRLLQNLVNESKFQENEQKSNGELKHINDGKISKYHIMISYCYDDKDMAYKIQEFLANEGYNIWFKRDNPHEQTTDIQTEVIDNSTLIVLCISNSYKRDNQCQNVAEYAFNSKRPILPLIVRAGYTNDGWLTTIINKHRPIDFATSDFKMASSLLIQDINQHVKKKVSYVEATAITPTNVEQMIHSSTPVHSNRQQQKSFENGISRSITPAHNVVTVEKSSKSPINSNSRPITPGTAPITSVSSFVNINGKINFPEEFLKRDTRNSTYHSSSINHWKRKEILDFLYDSNLNLMMPICESMTGCALIRFFRMCQEKPSRLYSQINHELRCRFQDVTLPMGIYTRFLTEIDNLLTSVSVPSTVLSHTSRSSLKPIQQQLYMPNRARSQPSPMQPSSISSTRSSVTPNRMQNFTPIGTLLESTIPHTTRATGRTIFRPPSTCGQPYNFIVESAEDSTKLLQEFERYGHQLLLLHDKACEHF</sequence>
<evidence type="ECO:0000256" key="1">
    <source>
        <dbReference type="SAM" id="MobiDB-lite"/>
    </source>
</evidence>
<dbReference type="SUPFAM" id="SSF52200">
    <property type="entry name" value="Toll/Interleukin receptor TIR domain"/>
    <property type="match status" value="1"/>
</dbReference>
<dbReference type="InterPro" id="IPR000157">
    <property type="entry name" value="TIR_dom"/>
</dbReference>
<feature type="compositionally biased region" description="Low complexity" evidence="1">
    <location>
        <begin position="940"/>
        <end position="960"/>
    </location>
</feature>
<dbReference type="PANTHER" id="PTHR46270:SF2">
    <property type="entry name" value="TIR DOMAIN-CONTAINING PROTEIN"/>
    <property type="match status" value="1"/>
</dbReference>
<evidence type="ECO:0000313" key="3">
    <source>
        <dbReference type="EMBL" id="CAF0910631.1"/>
    </source>
</evidence>
<evidence type="ECO:0000313" key="6">
    <source>
        <dbReference type="Proteomes" id="UP000663870"/>
    </source>
</evidence>
<dbReference type="Proteomes" id="UP000663870">
    <property type="component" value="Unassembled WGS sequence"/>
</dbReference>
<dbReference type="InterPro" id="IPR035897">
    <property type="entry name" value="Toll_tir_struct_dom_sf"/>
</dbReference>
<organism evidence="3 5">
    <name type="scientific">Rotaria sordida</name>
    <dbReference type="NCBI Taxonomy" id="392033"/>
    <lineage>
        <taxon>Eukaryota</taxon>
        <taxon>Metazoa</taxon>
        <taxon>Spiralia</taxon>
        <taxon>Gnathifera</taxon>
        <taxon>Rotifera</taxon>
        <taxon>Eurotatoria</taxon>
        <taxon>Bdelloidea</taxon>
        <taxon>Philodinida</taxon>
        <taxon>Philodinidae</taxon>
        <taxon>Rotaria</taxon>
    </lineage>
</organism>
<evidence type="ECO:0000313" key="5">
    <source>
        <dbReference type="Proteomes" id="UP000663854"/>
    </source>
</evidence>
<gene>
    <name evidence="4" type="ORF">JXQ802_LOCUS10318</name>
    <name evidence="3" type="ORF">PYM288_LOCUS9998</name>
</gene>
<comment type="caution">
    <text evidence="3">The sequence shown here is derived from an EMBL/GenBank/DDBJ whole genome shotgun (WGS) entry which is preliminary data.</text>
</comment>
<dbReference type="EMBL" id="CAJNOL010000196">
    <property type="protein sequence ID" value="CAF0924912.1"/>
    <property type="molecule type" value="Genomic_DNA"/>
</dbReference>
<accession>A0A814A8T8</accession>
<dbReference type="Gene3D" id="3.40.50.10140">
    <property type="entry name" value="Toll/interleukin-1 receptor homology (TIR) domain"/>
    <property type="match status" value="1"/>
</dbReference>
<keyword evidence="6" id="KW-1185">Reference proteome</keyword>
<dbReference type="Pfam" id="PF13676">
    <property type="entry name" value="TIR_2"/>
    <property type="match status" value="1"/>
</dbReference>
<dbReference type="AlphaFoldDB" id="A0A814A8T8"/>